<sequence>MPDLSLSECYPCFQSKVPSWISLRCLLVIRIHLETHSGNPSINLLTASPAALLVTFLDPTTAPSVSLTCMSTMQRSTLISTFICNRVQRIITNSYHSPHPSNLCSIGYIYVPPRTPPFPETVKN</sequence>
<name>A0ABV0VA20_9TELE</name>
<comment type="caution">
    <text evidence="1">The sequence shown here is derived from an EMBL/GenBank/DDBJ whole genome shotgun (WGS) entry which is preliminary data.</text>
</comment>
<protein>
    <submittedName>
        <fullName evidence="1">Uncharacterized protein</fullName>
    </submittedName>
</protein>
<evidence type="ECO:0000313" key="2">
    <source>
        <dbReference type="Proteomes" id="UP001482620"/>
    </source>
</evidence>
<proteinExistence type="predicted"/>
<gene>
    <name evidence="1" type="ORF">ILYODFUR_029585</name>
</gene>
<reference evidence="1 2" key="1">
    <citation type="submission" date="2021-06" db="EMBL/GenBank/DDBJ databases">
        <authorList>
            <person name="Palmer J.M."/>
        </authorList>
    </citation>
    <scope>NUCLEOTIDE SEQUENCE [LARGE SCALE GENOMIC DNA]</scope>
    <source>
        <strain evidence="2">if_2019</strain>
        <tissue evidence="1">Muscle</tissue>
    </source>
</reference>
<organism evidence="1 2">
    <name type="scientific">Ilyodon furcidens</name>
    <name type="common">goldbreast splitfin</name>
    <dbReference type="NCBI Taxonomy" id="33524"/>
    <lineage>
        <taxon>Eukaryota</taxon>
        <taxon>Metazoa</taxon>
        <taxon>Chordata</taxon>
        <taxon>Craniata</taxon>
        <taxon>Vertebrata</taxon>
        <taxon>Euteleostomi</taxon>
        <taxon>Actinopterygii</taxon>
        <taxon>Neopterygii</taxon>
        <taxon>Teleostei</taxon>
        <taxon>Neoteleostei</taxon>
        <taxon>Acanthomorphata</taxon>
        <taxon>Ovalentaria</taxon>
        <taxon>Atherinomorphae</taxon>
        <taxon>Cyprinodontiformes</taxon>
        <taxon>Goodeidae</taxon>
        <taxon>Ilyodon</taxon>
    </lineage>
</organism>
<evidence type="ECO:0000313" key="1">
    <source>
        <dbReference type="EMBL" id="MEQ2253183.1"/>
    </source>
</evidence>
<dbReference type="EMBL" id="JAHRIQ010096913">
    <property type="protein sequence ID" value="MEQ2253183.1"/>
    <property type="molecule type" value="Genomic_DNA"/>
</dbReference>
<dbReference type="Proteomes" id="UP001482620">
    <property type="component" value="Unassembled WGS sequence"/>
</dbReference>
<keyword evidence="2" id="KW-1185">Reference proteome</keyword>
<accession>A0ABV0VA20</accession>